<dbReference type="PANTHER" id="PTHR48106">
    <property type="entry name" value="QUINONE OXIDOREDUCTASE PIG3-RELATED"/>
    <property type="match status" value="1"/>
</dbReference>
<dbReference type="GO" id="GO:0003960">
    <property type="term" value="F:quinone reductase (NADPH) activity"/>
    <property type="evidence" value="ECO:0007669"/>
    <property type="project" value="InterPro"/>
</dbReference>
<dbReference type="InterPro" id="IPR020843">
    <property type="entry name" value="ER"/>
</dbReference>
<dbReference type="Pfam" id="PF08240">
    <property type="entry name" value="ADH_N"/>
    <property type="match status" value="1"/>
</dbReference>
<reference evidence="4 5" key="1">
    <citation type="submission" date="2018-06" db="EMBL/GenBank/DDBJ databases">
        <title>Whole genome sequencing of four bacterial strains from South Shetland trench revealing bio-synthetic gene clusters.</title>
        <authorList>
            <person name="Abdel-Mageed W.M."/>
            <person name="Lehri B."/>
            <person name="Jarmusch S.A."/>
            <person name="Miranda K."/>
            <person name="Goodfellow M."/>
            <person name="Jaspars M."/>
            <person name="Karlyshev A.V."/>
        </authorList>
    </citation>
    <scope>NUCLEOTIDE SEQUENCE [LARGE SCALE GENOMIC DNA]</scope>
    <source>
        <strain evidence="4 5">SST1</strain>
    </source>
</reference>
<organism evidence="4 5">
    <name type="scientific">Dietzia maris</name>
    <dbReference type="NCBI Taxonomy" id="37915"/>
    <lineage>
        <taxon>Bacteria</taxon>
        <taxon>Bacillati</taxon>
        <taxon>Actinomycetota</taxon>
        <taxon>Actinomycetes</taxon>
        <taxon>Mycobacteriales</taxon>
        <taxon>Dietziaceae</taxon>
        <taxon>Dietzia</taxon>
    </lineage>
</organism>
<evidence type="ECO:0000256" key="2">
    <source>
        <dbReference type="ARBA" id="ARBA00023002"/>
    </source>
</evidence>
<dbReference type="InterPro" id="IPR013154">
    <property type="entry name" value="ADH-like_N"/>
</dbReference>
<dbReference type="Gene3D" id="3.40.50.720">
    <property type="entry name" value="NAD(P)-binding Rossmann-like Domain"/>
    <property type="match status" value="1"/>
</dbReference>
<dbReference type="AlphaFoldDB" id="A0A365PE93"/>
<protein>
    <submittedName>
        <fullName evidence="4">Quinone oxidoreductase</fullName>
    </submittedName>
</protein>
<dbReference type="EMBL" id="QNTT01000001">
    <property type="protein sequence ID" value="RBA41097.1"/>
    <property type="molecule type" value="Genomic_DNA"/>
</dbReference>
<keyword evidence="2" id="KW-0560">Oxidoreductase</keyword>
<dbReference type="PANTHER" id="PTHR48106:SF13">
    <property type="entry name" value="QUINONE OXIDOREDUCTASE-RELATED"/>
    <property type="match status" value="1"/>
</dbReference>
<feature type="domain" description="Enoyl reductase (ER)" evidence="3">
    <location>
        <begin position="10"/>
        <end position="318"/>
    </location>
</feature>
<dbReference type="SUPFAM" id="SSF50129">
    <property type="entry name" value="GroES-like"/>
    <property type="match status" value="1"/>
</dbReference>
<dbReference type="GO" id="GO:0005829">
    <property type="term" value="C:cytosol"/>
    <property type="evidence" value="ECO:0007669"/>
    <property type="project" value="TreeGrafter"/>
</dbReference>
<dbReference type="SMART" id="SM00829">
    <property type="entry name" value="PKS_ER"/>
    <property type="match status" value="1"/>
</dbReference>
<dbReference type="Gene3D" id="3.90.180.10">
    <property type="entry name" value="Medium-chain alcohol dehydrogenases, catalytic domain"/>
    <property type="match status" value="1"/>
</dbReference>
<sequence length="322" mass="33688">MRAIEISRHGGPEVLTPVEVGVPSPGPGDVLVRTTAIGVNYIDTYFREGTYARDLPFVPGSEGTGVVEELGEGTPDLMVGDRVAWCQVPGSYAQYVVAPAESLVTVPEGIDDEVAASMLLQGLTAHYLITDTHRALPGDTVLITAGAGGVGQLLIQLAVAHGHRVITTTSTEEKADLCRELGAHHVLLYPDATPERIRELSDGGVSVVFDGVGRDTFDDSLASLARRGTLVLFGAASGPVPPVDPQRLNAAGSVFLTRPSLGDFIAGTGEFRERAGEVLEGIVDGSLRLSVGATFGMSEAAEAHRALQSRQTTGSVVLDPAR</sequence>
<evidence type="ECO:0000259" key="3">
    <source>
        <dbReference type="SMART" id="SM00829"/>
    </source>
</evidence>
<dbReference type="InterPro" id="IPR013149">
    <property type="entry name" value="ADH-like_C"/>
</dbReference>
<evidence type="ECO:0000313" key="5">
    <source>
        <dbReference type="Proteomes" id="UP000252187"/>
    </source>
</evidence>
<evidence type="ECO:0000313" key="4">
    <source>
        <dbReference type="EMBL" id="RBA41097.1"/>
    </source>
</evidence>
<dbReference type="InterPro" id="IPR036291">
    <property type="entry name" value="NAD(P)-bd_dom_sf"/>
</dbReference>
<dbReference type="CDD" id="cd05286">
    <property type="entry name" value="QOR2"/>
    <property type="match status" value="1"/>
</dbReference>
<evidence type="ECO:0000256" key="1">
    <source>
        <dbReference type="ARBA" id="ARBA00022857"/>
    </source>
</evidence>
<keyword evidence="1" id="KW-0521">NADP</keyword>
<gene>
    <name evidence="4" type="ORF">DQ226_00930</name>
</gene>
<dbReference type="GO" id="GO:0035925">
    <property type="term" value="F:mRNA 3'-UTR AU-rich region binding"/>
    <property type="evidence" value="ECO:0007669"/>
    <property type="project" value="TreeGrafter"/>
</dbReference>
<proteinExistence type="predicted"/>
<dbReference type="InterPro" id="IPR011032">
    <property type="entry name" value="GroES-like_sf"/>
</dbReference>
<accession>A0A365PE93</accession>
<dbReference type="Proteomes" id="UP000252187">
    <property type="component" value="Unassembled WGS sequence"/>
</dbReference>
<dbReference type="SUPFAM" id="SSF51735">
    <property type="entry name" value="NAD(P)-binding Rossmann-fold domains"/>
    <property type="match status" value="1"/>
</dbReference>
<dbReference type="GO" id="GO:0070402">
    <property type="term" value="F:NADPH binding"/>
    <property type="evidence" value="ECO:0007669"/>
    <property type="project" value="TreeGrafter"/>
</dbReference>
<dbReference type="Pfam" id="PF00107">
    <property type="entry name" value="ADH_zinc_N"/>
    <property type="match status" value="1"/>
</dbReference>
<comment type="caution">
    <text evidence="4">The sequence shown here is derived from an EMBL/GenBank/DDBJ whole genome shotgun (WGS) entry which is preliminary data.</text>
</comment>
<name>A0A365PE93_9ACTN</name>
<dbReference type="InterPro" id="IPR047618">
    <property type="entry name" value="QOR-like"/>
</dbReference>